<dbReference type="EMBL" id="JAJUOS010000002">
    <property type="protein sequence ID" value="MCE5972543.1"/>
    <property type="molecule type" value="Genomic_DNA"/>
</dbReference>
<gene>
    <name evidence="2" type="ORF">LZA78_03470</name>
</gene>
<protein>
    <submittedName>
        <fullName evidence="2">Uncharacterized protein</fullName>
    </submittedName>
</protein>
<name>A0ABS8YVL1_9RHOB</name>
<keyword evidence="3" id="KW-1185">Reference proteome</keyword>
<sequence length="106" mass="10909">MSILHAHHHSAWPMVALSGAAAALALLLTFDPGTVRFSDDGGPIRARVAPQPVATGAAVSGLDFEVTGSPNHRTLTPRSAMAMNVAGDDVGPPRRAKANGVRVPPK</sequence>
<evidence type="ECO:0000256" key="1">
    <source>
        <dbReference type="SAM" id="MobiDB-lite"/>
    </source>
</evidence>
<dbReference type="RefSeq" id="WP_233675560.1">
    <property type="nucleotide sequence ID" value="NZ_JAJUOS010000002.1"/>
</dbReference>
<reference evidence="2 3" key="1">
    <citation type="submission" date="2021-12" db="EMBL/GenBank/DDBJ databases">
        <title>Sinirhodobacter sp. WL0062 is a bacterium isolated from seawater.</title>
        <authorList>
            <person name="Wang L."/>
            <person name="He W."/>
            <person name="Zhang D.-F."/>
        </authorList>
    </citation>
    <scope>NUCLEOTIDE SEQUENCE [LARGE SCALE GENOMIC DNA]</scope>
    <source>
        <strain evidence="2 3">WL0062</strain>
    </source>
</reference>
<accession>A0ABS8YVL1</accession>
<dbReference type="Proteomes" id="UP001521181">
    <property type="component" value="Unassembled WGS sequence"/>
</dbReference>
<feature type="region of interest" description="Disordered" evidence="1">
    <location>
        <begin position="84"/>
        <end position="106"/>
    </location>
</feature>
<evidence type="ECO:0000313" key="2">
    <source>
        <dbReference type="EMBL" id="MCE5972543.1"/>
    </source>
</evidence>
<proteinExistence type="predicted"/>
<evidence type="ECO:0000313" key="3">
    <source>
        <dbReference type="Proteomes" id="UP001521181"/>
    </source>
</evidence>
<organism evidence="2 3">
    <name type="scientific">Rhodobacter flavimaris</name>
    <dbReference type="NCBI Taxonomy" id="2907145"/>
    <lineage>
        <taxon>Bacteria</taxon>
        <taxon>Pseudomonadati</taxon>
        <taxon>Pseudomonadota</taxon>
        <taxon>Alphaproteobacteria</taxon>
        <taxon>Rhodobacterales</taxon>
        <taxon>Rhodobacter group</taxon>
        <taxon>Rhodobacter</taxon>
    </lineage>
</organism>
<comment type="caution">
    <text evidence="2">The sequence shown here is derived from an EMBL/GenBank/DDBJ whole genome shotgun (WGS) entry which is preliminary data.</text>
</comment>